<dbReference type="AlphaFoldDB" id="A0AAW0GK40"/>
<proteinExistence type="predicted"/>
<feature type="transmembrane region" description="Helical" evidence="1">
    <location>
        <begin position="88"/>
        <end position="108"/>
    </location>
</feature>
<feature type="transmembrane region" description="Helical" evidence="1">
    <location>
        <begin position="160"/>
        <end position="182"/>
    </location>
</feature>
<feature type="transmembrane region" description="Helical" evidence="1">
    <location>
        <begin position="54"/>
        <end position="76"/>
    </location>
</feature>
<accession>A0AAW0GK40</accession>
<feature type="transmembrane region" description="Helical" evidence="1">
    <location>
        <begin position="241"/>
        <end position="262"/>
    </location>
</feature>
<name>A0AAW0GK40_9APHY</name>
<reference evidence="2 3" key="1">
    <citation type="submission" date="2022-09" db="EMBL/GenBank/DDBJ databases">
        <authorList>
            <person name="Palmer J.M."/>
        </authorList>
    </citation>
    <scope>NUCLEOTIDE SEQUENCE [LARGE SCALE GENOMIC DNA]</scope>
    <source>
        <strain evidence="2 3">DSM 7382</strain>
    </source>
</reference>
<evidence type="ECO:0000256" key="1">
    <source>
        <dbReference type="SAM" id="Phobius"/>
    </source>
</evidence>
<feature type="transmembrane region" description="Helical" evidence="1">
    <location>
        <begin position="16"/>
        <end position="34"/>
    </location>
</feature>
<feature type="transmembrane region" description="Helical" evidence="1">
    <location>
        <begin position="214"/>
        <end position="235"/>
    </location>
</feature>
<keyword evidence="1" id="KW-1133">Transmembrane helix</keyword>
<gene>
    <name evidence="2" type="ORF">QCA50_006535</name>
</gene>
<organism evidence="2 3">
    <name type="scientific">Cerrena zonata</name>
    <dbReference type="NCBI Taxonomy" id="2478898"/>
    <lineage>
        <taxon>Eukaryota</taxon>
        <taxon>Fungi</taxon>
        <taxon>Dikarya</taxon>
        <taxon>Basidiomycota</taxon>
        <taxon>Agaricomycotina</taxon>
        <taxon>Agaricomycetes</taxon>
        <taxon>Polyporales</taxon>
        <taxon>Cerrenaceae</taxon>
        <taxon>Cerrena</taxon>
    </lineage>
</organism>
<protein>
    <submittedName>
        <fullName evidence="2">Uncharacterized protein</fullName>
    </submittedName>
</protein>
<keyword evidence="1" id="KW-0812">Transmembrane</keyword>
<sequence length="293" mass="32280">MVAATPLLTNHSLTASYLHVAVCTVWIWDALTSVSSEIEARRRIGFRITLPDTVYLLARVIAGVTVLTNIIHAVVWSKECDTGLGTQTVAWIAAFASPLNTLLFLIRANAVFMQSKRSRVAFFLLWITTFATLTAPFSLINGRLQPMGYCFVERVKRIGAAGAITIAIFDTVVFTSITYKLLAVNRVEEPGSGALLFVNTTNRMSKVLLMTGQLYYFPVITLNTLVMAVTLSSSAPPQYQAVALVADVVFQNAMACHVFRLLRLGFLQNDSTSLDILSCKSPLQWNESNIDYV</sequence>
<evidence type="ECO:0000313" key="3">
    <source>
        <dbReference type="Proteomes" id="UP001385951"/>
    </source>
</evidence>
<comment type="caution">
    <text evidence="2">The sequence shown here is derived from an EMBL/GenBank/DDBJ whole genome shotgun (WGS) entry which is preliminary data.</text>
</comment>
<dbReference type="Proteomes" id="UP001385951">
    <property type="component" value="Unassembled WGS sequence"/>
</dbReference>
<keyword evidence="1" id="KW-0472">Membrane</keyword>
<evidence type="ECO:0000313" key="2">
    <source>
        <dbReference type="EMBL" id="KAK7689896.1"/>
    </source>
</evidence>
<dbReference type="EMBL" id="JASBNA010000007">
    <property type="protein sequence ID" value="KAK7689896.1"/>
    <property type="molecule type" value="Genomic_DNA"/>
</dbReference>
<feature type="transmembrane region" description="Helical" evidence="1">
    <location>
        <begin position="120"/>
        <end position="140"/>
    </location>
</feature>
<keyword evidence="3" id="KW-1185">Reference proteome</keyword>